<dbReference type="Gene3D" id="3.20.20.450">
    <property type="entry name" value="EAL domain"/>
    <property type="match status" value="1"/>
</dbReference>
<dbReference type="InterPro" id="IPR001610">
    <property type="entry name" value="PAC"/>
</dbReference>
<reference evidence="7" key="1">
    <citation type="submission" date="2022-06" db="EMBL/GenBank/DDBJ databases">
        <title>Devosia sp. XJ19-45 genome assembly.</title>
        <authorList>
            <person name="Li B."/>
            <person name="Cai M."/>
            <person name="Nie G."/>
            <person name="Li W."/>
        </authorList>
    </citation>
    <scope>NUCLEOTIDE SEQUENCE</scope>
    <source>
        <strain evidence="7">XJ19-45</strain>
    </source>
</reference>
<dbReference type="Gene3D" id="3.30.70.270">
    <property type="match status" value="1"/>
</dbReference>
<dbReference type="Pfam" id="PF00990">
    <property type="entry name" value="GGDEF"/>
    <property type="match status" value="1"/>
</dbReference>
<evidence type="ECO:0000256" key="2">
    <source>
        <dbReference type="SAM" id="MobiDB-lite"/>
    </source>
</evidence>
<feature type="domain" description="PAS" evidence="3">
    <location>
        <begin position="34"/>
        <end position="105"/>
    </location>
</feature>
<protein>
    <submittedName>
        <fullName evidence="7">EAL domain-containing protein</fullName>
    </submittedName>
</protein>
<dbReference type="Pfam" id="PF08448">
    <property type="entry name" value="PAS_4"/>
    <property type="match status" value="1"/>
</dbReference>
<dbReference type="SMART" id="SM00052">
    <property type="entry name" value="EAL"/>
    <property type="match status" value="1"/>
</dbReference>
<gene>
    <name evidence="7" type="ORF">NF348_13350</name>
</gene>
<dbReference type="GO" id="GO:0003824">
    <property type="term" value="F:catalytic activity"/>
    <property type="evidence" value="ECO:0007669"/>
    <property type="project" value="UniProtKB-ARBA"/>
</dbReference>
<feature type="domain" description="PAS" evidence="3">
    <location>
        <begin position="162"/>
        <end position="235"/>
    </location>
</feature>
<dbReference type="PROSITE" id="PS50887">
    <property type="entry name" value="GGDEF"/>
    <property type="match status" value="1"/>
</dbReference>
<dbReference type="InterPro" id="IPR000700">
    <property type="entry name" value="PAS-assoc_C"/>
</dbReference>
<dbReference type="SMART" id="SM00267">
    <property type="entry name" value="GGDEF"/>
    <property type="match status" value="1"/>
</dbReference>
<dbReference type="PROSITE" id="PS50113">
    <property type="entry name" value="PAC"/>
    <property type="match status" value="3"/>
</dbReference>
<proteinExistence type="predicted"/>
<dbReference type="InterPro" id="IPR000160">
    <property type="entry name" value="GGDEF_dom"/>
</dbReference>
<dbReference type="AlphaFoldDB" id="A0A9Q4AR11"/>
<dbReference type="InterPro" id="IPR001633">
    <property type="entry name" value="EAL_dom"/>
</dbReference>
<dbReference type="PROSITE" id="PS50112">
    <property type="entry name" value="PAS"/>
    <property type="match status" value="2"/>
</dbReference>
<evidence type="ECO:0000259" key="4">
    <source>
        <dbReference type="PROSITE" id="PS50113"/>
    </source>
</evidence>
<dbReference type="Pfam" id="PF00563">
    <property type="entry name" value="EAL"/>
    <property type="match status" value="1"/>
</dbReference>
<dbReference type="CDD" id="cd01948">
    <property type="entry name" value="EAL"/>
    <property type="match status" value="1"/>
</dbReference>
<feature type="coiled-coil region" evidence="1">
    <location>
        <begin position="414"/>
        <end position="446"/>
    </location>
</feature>
<dbReference type="InterPro" id="IPR000014">
    <property type="entry name" value="PAS"/>
</dbReference>
<feature type="domain" description="PAC" evidence="4">
    <location>
        <begin position="239"/>
        <end position="292"/>
    </location>
</feature>
<evidence type="ECO:0000259" key="6">
    <source>
        <dbReference type="PROSITE" id="PS50887"/>
    </source>
</evidence>
<keyword evidence="1" id="KW-0175">Coiled coil</keyword>
<dbReference type="EMBL" id="JAMWDU010000004">
    <property type="protein sequence ID" value="MCP8888106.1"/>
    <property type="molecule type" value="Genomic_DNA"/>
</dbReference>
<sequence length="872" mass="97942">MKKKAELPTAHNRSSRRREPETKAADKWGAFLRAPTLLSLVIENIPAMVAVKEANELRFVLFNRTAEELIGVSRHAALGKSDFDLFPKGEAEFFIARDRDVLASGQPLTIPEEQITTSQRGVRILRTTKMPVFDATGRPQYLLAMSEDITEHKRAEAALMASERRWAFALESAGQGVWEADILNNTVYYSPTWKRMRGIDVNEDVDSSLEAWLSRVHPEDREHIRQTIAKQNSGELSRNAFEYREWHREGRYIWISSNGAPDAWDAEGRPIRMIGLDTDITQRKEQEQNLRDVTQRLEIALRASCVGVFEGNLETGELLWDDRVREIFGRSADRSALTSSDWERALDPEDASETLAALSEAKTSQKTFRHRYRIIRPDGCTRTIAADAEFFRHADGSQRFIGTNTDITEEVELQNSLLRANELAEARNAELEAARARLEKQSLHDALTGLPNRRYLDEILEDLAKRRQENNIQGLSILHIDLDRFKQINDTLGHSAGDAVLQRVARILLDTSGLGAFVARVGGDEFVIVCPNQTDAQKLSKLADQVIHAIQRPIPYEGHSCRIGASIGVAVEAGALIDPRRVLINGDMALYHAKERGRNRHEFFSKSIQEELESTKRIADEILQAIERCEFVPYYQPVVDAQTFEPVGVEALVRWRHPSGELLTPNRFLRIAQDLNVLAAIDGLILSQAISDLDEWQVAGLPIQSVSTNVSFGRLSDENLVPSLRKLNIKPGTVSFEFLESIFLDEFEDRVAWNIDAIKEMGIGIDVDDFGTGHTSFVSLLRLMPRRFKIDRQLVSPVASSDAQRQLVGSIVDIGRTLGIKVVAEGVETVEQASVLREIGCDFLQGYAFGKPMPAAKLVEWLRSAAWRLAAG</sequence>
<feature type="region of interest" description="Disordered" evidence="2">
    <location>
        <begin position="1"/>
        <end position="22"/>
    </location>
</feature>
<dbReference type="CDD" id="cd01949">
    <property type="entry name" value="GGDEF"/>
    <property type="match status" value="1"/>
</dbReference>
<organism evidence="7 8">
    <name type="scientific">Devosia ureilytica</name>
    <dbReference type="NCBI Taxonomy" id="2952754"/>
    <lineage>
        <taxon>Bacteria</taxon>
        <taxon>Pseudomonadati</taxon>
        <taxon>Pseudomonadota</taxon>
        <taxon>Alphaproteobacteria</taxon>
        <taxon>Hyphomicrobiales</taxon>
        <taxon>Devosiaceae</taxon>
        <taxon>Devosia</taxon>
    </lineage>
</organism>
<dbReference type="NCBIfam" id="TIGR00254">
    <property type="entry name" value="GGDEF"/>
    <property type="match status" value="1"/>
</dbReference>
<dbReference type="InterPro" id="IPR029787">
    <property type="entry name" value="Nucleotide_cyclase"/>
</dbReference>
<comment type="caution">
    <text evidence="7">The sequence shown here is derived from an EMBL/GenBank/DDBJ whole genome shotgun (WGS) entry which is preliminary data.</text>
</comment>
<dbReference type="InterPro" id="IPR013655">
    <property type="entry name" value="PAS_fold_3"/>
</dbReference>
<dbReference type="InterPro" id="IPR052155">
    <property type="entry name" value="Biofilm_reg_signaling"/>
</dbReference>
<dbReference type="CDD" id="cd00130">
    <property type="entry name" value="PAS"/>
    <property type="match status" value="3"/>
</dbReference>
<dbReference type="SMART" id="SM00086">
    <property type="entry name" value="PAC"/>
    <property type="match status" value="3"/>
</dbReference>
<evidence type="ECO:0000256" key="1">
    <source>
        <dbReference type="SAM" id="Coils"/>
    </source>
</evidence>
<evidence type="ECO:0000259" key="3">
    <source>
        <dbReference type="PROSITE" id="PS50112"/>
    </source>
</evidence>
<feature type="domain" description="EAL" evidence="5">
    <location>
        <begin position="615"/>
        <end position="866"/>
    </location>
</feature>
<dbReference type="InterPro" id="IPR035919">
    <property type="entry name" value="EAL_sf"/>
</dbReference>
<name>A0A9Q4AR11_9HYPH</name>
<dbReference type="SUPFAM" id="SSF55785">
    <property type="entry name" value="PYP-like sensor domain (PAS domain)"/>
    <property type="match status" value="3"/>
</dbReference>
<dbReference type="InterPro" id="IPR013656">
    <property type="entry name" value="PAS_4"/>
</dbReference>
<dbReference type="Gene3D" id="3.30.450.20">
    <property type="entry name" value="PAS domain"/>
    <property type="match status" value="3"/>
</dbReference>
<dbReference type="SUPFAM" id="SSF141868">
    <property type="entry name" value="EAL domain-like"/>
    <property type="match status" value="1"/>
</dbReference>
<dbReference type="PROSITE" id="PS50883">
    <property type="entry name" value="EAL"/>
    <property type="match status" value="1"/>
</dbReference>
<evidence type="ECO:0000313" key="8">
    <source>
        <dbReference type="Proteomes" id="UP001060275"/>
    </source>
</evidence>
<dbReference type="InterPro" id="IPR035965">
    <property type="entry name" value="PAS-like_dom_sf"/>
</dbReference>
<dbReference type="PANTHER" id="PTHR44757:SF2">
    <property type="entry name" value="BIOFILM ARCHITECTURE MAINTENANCE PROTEIN MBAA"/>
    <property type="match status" value="1"/>
</dbReference>
<dbReference type="Pfam" id="PF08447">
    <property type="entry name" value="PAS_3"/>
    <property type="match status" value="2"/>
</dbReference>
<dbReference type="FunFam" id="3.30.70.270:FF:000001">
    <property type="entry name" value="Diguanylate cyclase domain protein"/>
    <property type="match status" value="1"/>
</dbReference>
<dbReference type="NCBIfam" id="TIGR00229">
    <property type="entry name" value="sensory_box"/>
    <property type="match status" value="2"/>
</dbReference>
<dbReference type="SMART" id="SM00091">
    <property type="entry name" value="PAS"/>
    <property type="match status" value="3"/>
</dbReference>
<dbReference type="Proteomes" id="UP001060275">
    <property type="component" value="Unassembled WGS sequence"/>
</dbReference>
<dbReference type="Gene3D" id="2.10.70.100">
    <property type="match status" value="1"/>
</dbReference>
<feature type="domain" description="PAC" evidence="4">
    <location>
        <begin position="109"/>
        <end position="161"/>
    </location>
</feature>
<dbReference type="RefSeq" id="WP_254676157.1">
    <property type="nucleotide sequence ID" value="NZ_JAMWDU010000004.1"/>
</dbReference>
<feature type="domain" description="PAC" evidence="4">
    <location>
        <begin position="368"/>
        <end position="419"/>
    </location>
</feature>
<feature type="domain" description="GGDEF" evidence="6">
    <location>
        <begin position="473"/>
        <end position="606"/>
    </location>
</feature>
<dbReference type="PANTHER" id="PTHR44757">
    <property type="entry name" value="DIGUANYLATE CYCLASE DGCP"/>
    <property type="match status" value="1"/>
</dbReference>
<dbReference type="InterPro" id="IPR043128">
    <property type="entry name" value="Rev_trsase/Diguanyl_cyclase"/>
</dbReference>
<evidence type="ECO:0000313" key="7">
    <source>
        <dbReference type="EMBL" id="MCP8888106.1"/>
    </source>
</evidence>
<evidence type="ECO:0000259" key="5">
    <source>
        <dbReference type="PROSITE" id="PS50883"/>
    </source>
</evidence>
<keyword evidence="8" id="KW-1185">Reference proteome</keyword>
<dbReference type="SUPFAM" id="SSF55073">
    <property type="entry name" value="Nucleotide cyclase"/>
    <property type="match status" value="1"/>
</dbReference>
<accession>A0A9Q4AR11</accession>